<accession>A0ABT5LPR1</accession>
<protein>
    <submittedName>
        <fullName evidence="1">Uncharacterized protein</fullName>
    </submittedName>
</protein>
<name>A0ABT5LPR1_9GAMM</name>
<organism evidence="1 2">
    <name type="scientific">Xenorhabdus yunnanensis</name>
    <dbReference type="NCBI Taxonomy" id="3025878"/>
    <lineage>
        <taxon>Bacteria</taxon>
        <taxon>Pseudomonadati</taxon>
        <taxon>Pseudomonadota</taxon>
        <taxon>Gammaproteobacteria</taxon>
        <taxon>Enterobacterales</taxon>
        <taxon>Morganellaceae</taxon>
        <taxon>Xenorhabdus</taxon>
    </lineage>
</organism>
<dbReference type="RefSeq" id="WP_273556953.1">
    <property type="nucleotide sequence ID" value="NZ_JAQRFI010000154.1"/>
</dbReference>
<evidence type="ECO:0000313" key="1">
    <source>
        <dbReference type="EMBL" id="MDC9591750.1"/>
    </source>
</evidence>
<dbReference type="Proteomes" id="UP001217178">
    <property type="component" value="Unassembled WGS sequence"/>
</dbReference>
<proteinExistence type="predicted"/>
<comment type="caution">
    <text evidence="1">The sequence shown here is derived from an EMBL/GenBank/DDBJ whole genome shotgun (WGS) entry which is preliminary data.</text>
</comment>
<keyword evidence="2" id="KW-1185">Reference proteome</keyword>
<gene>
    <name evidence="1" type="ORF">PSI23_21335</name>
</gene>
<dbReference type="EMBL" id="JAQRFI010000154">
    <property type="protein sequence ID" value="MDC9591750.1"/>
    <property type="molecule type" value="Genomic_DNA"/>
</dbReference>
<reference evidence="1 2" key="1">
    <citation type="submission" date="2023-02" db="EMBL/GenBank/DDBJ databases">
        <title>Entomopathogenic bacteria.</title>
        <authorList>
            <person name="Machado R.A."/>
        </authorList>
    </citation>
    <scope>NUCLEOTIDE SEQUENCE [LARGE SCALE GENOMIC DNA]</scope>
    <source>
        <strain evidence="1 2">XENO-10</strain>
    </source>
</reference>
<sequence>MNTQDSKPDKAPKKDNVFPDIPIREKQIATLSQAESGVSNIFGFGYSHANFFNSHFGA</sequence>
<evidence type="ECO:0000313" key="2">
    <source>
        <dbReference type="Proteomes" id="UP001217178"/>
    </source>
</evidence>